<gene>
    <name evidence="2" type="ORF">SAMN05216217_10370</name>
</gene>
<dbReference type="EMBL" id="FOUI01000003">
    <property type="protein sequence ID" value="SFM30946.1"/>
    <property type="molecule type" value="Genomic_DNA"/>
</dbReference>
<sequence length="238" mass="25622">MTEISLLPGWALSASNLEPLADALVERLPGVGCGLCELPPLQLSSLEDDLQALAAALPDGPLIGWSLGGMLAVQLQRRFPQRFTRVVTLASNACFVARADWSAAMPVDTYKTFLQNMRDSPERTLRRFGLLVTQGAEQPRELVKQLQWDQADPLQRLQALSLLGLLDNRAAMRGAAAGSQLHCLAGQDELVPAAAAEALRQLAPQQQVLLHGQACHALPLQQPDWLAGQIAGFLQGAP</sequence>
<evidence type="ECO:0000259" key="1">
    <source>
        <dbReference type="Pfam" id="PF12697"/>
    </source>
</evidence>
<keyword evidence="3" id="KW-1185">Reference proteome</keyword>
<dbReference type="AlphaFoldDB" id="A0A1I4PTQ1"/>
<dbReference type="STRING" id="1720063.SAMN05216217_10370"/>
<dbReference type="Pfam" id="PF12697">
    <property type="entry name" value="Abhydrolase_6"/>
    <property type="match status" value="1"/>
</dbReference>
<dbReference type="OrthoDB" id="9780744at2"/>
<dbReference type="Gene3D" id="3.40.50.1820">
    <property type="entry name" value="alpha/beta hydrolase"/>
    <property type="match status" value="1"/>
</dbReference>
<evidence type="ECO:0000313" key="2">
    <source>
        <dbReference type="EMBL" id="SFM30946.1"/>
    </source>
</evidence>
<dbReference type="InterPro" id="IPR000073">
    <property type="entry name" value="AB_hydrolase_1"/>
</dbReference>
<dbReference type="InterPro" id="IPR029058">
    <property type="entry name" value="AB_hydrolase_fold"/>
</dbReference>
<dbReference type="Proteomes" id="UP000243629">
    <property type="component" value="Unassembled WGS sequence"/>
</dbReference>
<organism evidence="2 3">
    <name type="scientific">Halopseudomonas yangmingensis</name>
    <dbReference type="NCBI Taxonomy" id="1720063"/>
    <lineage>
        <taxon>Bacteria</taxon>
        <taxon>Pseudomonadati</taxon>
        <taxon>Pseudomonadota</taxon>
        <taxon>Gammaproteobacteria</taxon>
        <taxon>Pseudomonadales</taxon>
        <taxon>Pseudomonadaceae</taxon>
        <taxon>Halopseudomonas</taxon>
    </lineage>
</organism>
<name>A0A1I4PTQ1_9GAMM</name>
<evidence type="ECO:0000313" key="3">
    <source>
        <dbReference type="Proteomes" id="UP000243629"/>
    </source>
</evidence>
<reference evidence="3" key="1">
    <citation type="submission" date="2016-10" db="EMBL/GenBank/DDBJ databases">
        <authorList>
            <person name="Varghese N."/>
            <person name="Submissions S."/>
        </authorList>
    </citation>
    <scope>NUCLEOTIDE SEQUENCE [LARGE SCALE GENOMIC DNA]</scope>
    <source>
        <strain evidence="3">DSM 24213</strain>
    </source>
</reference>
<feature type="domain" description="AB hydrolase-1" evidence="1">
    <location>
        <begin position="6"/>
        <end position="227"/>
    </location>
</feature>
<accession>A0A1I4PTQ1</accession>
<proteinExistence type="predicted"/>
<dbReference type="RefSeq" id="WP_093473316.1">
    <property type="nucleotide sequence ID" value="NZ_FOUI01000003.1"/>
</dbReference>
<protein>
    <submittedName>
        <fullName evidence="2">Pimeloyl-[acyl-carrier protein] methyl ester esterase</fullName>
    </submittedName>
</protein>
<dbReference type="SUPFAM" id="SSF53474">
    <property type="entry name" value="alpha/beta-Hydrolases"/>
    <property type="match status" value="1"/>
</dbReference>